<gene>
    <name evidence="1" type="ordered locus">Mpal_0474</name>
</gene>
<name>B8GKG5_METPE</name>
<protein>
    <submittedName>
        <fullName evidence="1">Uncharacterized protein</fullName>
    </submittedName>
</protein>
<dbReference type="RefSeq" id="WP_012617167.1">
    <property type="nucleotide sequence ID" value="NC_011832.1"/>
</dbReference>
<proteinExistence type="predicted"/>
<dbReference type="STRING" id="521011.Mpal_0474"/>
<sequence length="46" mass="4923">MDECPTEAITTTINLRGLASGLLILPLDELDAEKTAALTEVLSTYD</sequence>
<dbReference type="HOGENOM" id="CLU_3178609_0_0_2"/>
<accession>B8GKG5</accession>
<dbReference type="GeneID" id="41344255"/>
<dbReference type="AlphaFoldDB" id="B8GKG5"/>
<evidence type="ECO:0000313" key="1">
    <source>
        <dbReference type="EMBL" id="ACL15848.1"/>
    </source>
</evidence>
<organism evidence="1 2">
    <name type="scientific">Methanosphaerula palustris (strain ATCC BAA-1556 / DSM 19958 / E1-9c)</name>
    <dbReference type="NCBI Taxonomy" id="521011"/>
    <lineage>
        <taxon>Archaea</taxon>
        <taxon>Methanobacteriati</taxon>
        <taxon>Methanobacteriota</taxon>
        <taxon>Stenosarchaea group</taxon>
        <taxon>Methanomicrobia</taxon>
        <taxon>Methanomicrobiales</taxon>
        <taxon>Methanoregulaceae</taxon>
        <taxon>Methanosphaerula</taxon>
    </lineage>
</organism>
<dbReference type="EMBL" id="CP001338">
    <property type="protein sequence ID" value="ACL15848.1"/>
    <property type="molecule type" value="Genomic_DNA"/>
</dbReference>
<reference evidence="1 2" key="1">
    <citation type="journal article" date="2015" name="Genome Announc.">
        <title>Complete Genome Sequence of Methanosphaerula palustris E1-9CT, a Hydrogenotrophic Methanogen Isolated from a Minerotrophic Fen Peatland.</title>
        <authorList>
            <person name="Cadillo-Quiroz H."/>
            <person name="Browne P."/>
            <person name="Kyrpides N."/>
            <person name="Woyke T."/>
            <person name="Goodwin L."/>
            <person name="Detter C."/>
            <person name="Yavitt J.B."/>
            <person name="Zinder S.H."/>
        </authorList>
    </citation>
    <scope>NUCLEOTIDE SEQUENCE [LARGE SCALE GENOMIC DNA]</scope>
    <source>
        <strain evidence="2">ATCC BAA-1556 / DSM 19958 / E1-9c</strain>
    </source>
</reference>
<dbReference type="Proteomes" id="UP000002457">
    <property type="component" value="Chromosome"/>
</dbReference>
<evidence type="ECO:0000313" key="2">
    <source>
        <dbReference type="Proteomes" id="UP000002457"/>
    </source>
</evidence>
<dbReference type="KEGG" id="mpl:Mpal_0474"/>
<keyword evidence="2" id="KW-1185">Reference proteome</keyword>